<keyword evidence="3 5" id="KW-1133">Transmembrane helix</keyword>
<feature type="transmembrane region" description="Helical" evidence="5">
    <location>
        <begin position="173"/>
        <end position="194"/>
    </location>
</feature>
<dbReference type="PANTHER" id="PTHR11040">
    <property type="entry name" value="ZINC/IRON TRANSPORTER"/>
    <property type="match status" value="1"/>
</dbReference>
<feature type="transmembrane region" description="Helical" evidence="5">
    <location>
        <begin position="230"/>
        <end position="253"/>
    </location>
</feature>
<feature type="transmembrane region" description="Helical" evidence="5">
    <location>
        <begin position="87"/>
        <end position="106"/>
    </location>
</feature>
<dbReference type="GO" id="GO:0005886">
    <property type="term" value="C:plasma membrane"/>
    <property type="evidence" value="ECO:0007669"/>
    <property type="project" value="TreeGrafter"/>
</dbReference>
<feature type="transmembrane region" description="Helical" evidence="5">
    <location>
        <begin position="6"/>
        <end position="28"/>
    </location>
</feature>
<keyword evidence="2 5" id="KW-0812">Transmembrane</keyword>
<dbReference type="GO" id="GO:0005385">
    <property type="term" value="F:zinc ion transmembrane transporter activity"/>
    <property type="evidence" value="ECO:0007669"/>
    <property type="project" value="TreeGrafter"/>
</dbReference>
<feature type="transmembrane region" description="Helical" evidence="5">
    <location>
        <begin position="49"/>
        <end position="67"/>
    </location>
</feature>
<dbReference type="EMBL" id="BMAT01000054">
    <property type="protein sequence ID" value="GFR58698.1"/>
    <property type="molecule type" value="Genomic_DNA"/>
</dbReference>
<sequence length="322" mass="35121">MDLILAKILTAIFLFVLTLIFSFIPYFIVVKGSRSATAIQRRQWILGHLNCFAGGVFLATFLCHILAEGGEEFEDYKTKADIDMDFPLFNVFVATGFFIVAFIELIGHKYMTSEDGNIQETQSAYAPLRAGANNAGYGATSGRDGDVTEQAAHDNDEAHVGHSHVPKPDGFRAFLLLIALSFHTIFDGLAVGLQESDSEVWAVFAAITIHKSIISFCIGLEIFQSSRDKILQAVIWLVIFAIMSPVGIVAGIGVTSGSTNELARLLISSILQGIAGGTFMYVTFLEILNLHIGHHGQRNVFHVIWALVGFAGMAATKLFDKD</sequence>
<keyword evidence="7" id="KW-1185">Reference proteome</keyword>
<gene>
    <name evidence="6" type="ORF">ElyMa_000038200</name>
</gene>
<evidence type="ECO:0000256" key="3">
    <source>
        <dbReference type="ARBA" id="ARBA00022989"/>
    </source>
</evidence>
<evidence type="ECO:0000256" key="2">
    <source>
        <dbReference type="ARBA" id="ARBA00022692"/>
    </source>
</evidence>
<accession>A0AAV4EDU2</accession>
<evidence type="ECO:0000256" key="4">
    <source>
        <dbReference type="ARBA" id="ARBA00023136"/>
    </source>
</evidence>
<evidence type="ECO:0000313" key="7">
    <source>
        <dbReference type="Proteomes" id="UP000762676"/>
    </source>
</evidence>
<organism evidence="6 7">
    <name type="scientific">Elysia marginata</name>
    <dbReference type="NCBI Taxonomy" id="1093978"/>
    <lineage>
        <taxon>Eukaryota</taxon>
        <taxon>Metazoa</taxon>
        <taxon>Spiralia</taxon>
        <taxon>Lophotrochozoa</taxon>
        <taxon>Mollusca</taxon>
        <taxon>Gastropoda</taxon>
        <taxon>Heterobranchia</taxon>
        <taxon>Euthyneura</taxon>
        <taxon>Panpulmonata</taxon>
        <taxon>Sacoglossa</taxon>
        <taxon>Placobranchoidea</taxon>
        <taxon>Plakobranchidae</taxon>
        <taxon>Elysia</taxon>
    </lineage>
</organism>
<feature type="transmembrane region" description="Helical" evidence="5">
    <location>
        <begin position="300"/>
        <end position="319"/>
    </location>
</feature>
<dbReference type="Pfam" id="PF02535">
    <property type="entry name" value="Zip"/>
    <property type="match status" value="1"/>
</dbReference>
<protein>
    <submittedName>
        <fullName evidence="6">Zinc transporter ZIP1</fullName>
    </submittedName>
</protein>
<feature type="transmembrane region" description="Helical" evidence="5">
    <location>
        <begin position="200"/>
        <end position="223"/>
    </location>
</feature>
<dbReference type="AlphaFoldDB" id="A0AAV4EDU2"/>
<evidence type="ECO:0000256" key="5">
    <source>
        <dbReference type="SAM" id="Phobius"/>
    </source>
</evidence>
<evidence type="ECO:0000313" key="6">
    <source>
        <dbReference type="EMBL" id="GFR58698.1"/>
    </source>
</evidence>
<keyword evidence="4 5" id="KW-0472">Membrane</keyword>
<reference evidence="6 7" key="1">
    <citation type="journal article" date="2021" name="Elife">
        <title>Chloroplast acquisition without the gene transfer in kleptoplastic sea slugs, Plakobranchus ocellatus.</title>
        <authorList>
            <person name="Maeda T."/>
            <person name="Takahashi S."/>
            <person name="Yoshida T."/>
            <person name="Shimamura S."/>
            <person name="Takaki Y."/>
            <person name="Nagai Y."/>
            <person name="Toyoda A."/>
            <person name="Suzuki Y."/>
            <person name="Arimoto A."/>
            <person name="Ishii H."/>
            <person name="Satoh N."/>
            <person name="Nishiyama T."/>
            <person name="Hasebe M."/>
            <person name="Maruyama T."/>
            <person name="Minagawa J."/>
            <person name="Obokata J."/>
            <person name="Shigenobu S."/>
        </authorList>
    </citation>
    <scope>NUCLEOTIDE SEQUENCE [LARGE SCALE GENOMIC DNA]</scope>
</reference>
<comment type="caution">
    <text evidence="6">The sequence shown here is derived from an EMBL/GenBank/DDBJ whole genome shotgun (WGS) entry which is preliminary data.</text>
</comment>
<name>A0AAV4EDU2_9GAST</name>
<dbReference type="Proteomes" id="UP000762676">
    <property type="component" value="Unassembled WGS sequence"/>
</dbReference>
<proteinExistence type="predicted"/>
<comment type="subcellular location">
    <subcellularLocation>
        <location evidence="1">Membrane</location>
        <topology evidence="1">Multi-pass membrane protein</topology>
    </subcellularLocation>
</comment>
<feature type="transmembrane region" description="Helical" evidence="5">
    <location>
        <begin position="265"/>
        <end position="288"/>
    </location>
</feature>
<evidence type="ECO:0000256" key="1">
    <source>
        <dbReference type="ARBA" id="ARBA00004141"/>
    </source>
</evidence>
<dbReference type="InterPro" id="IPR003689">
    <property type="entry name" value="ZIP"/>
</dbReference>
<dbReference type="PANTHER" id="PTHR11040:SF140">
    <property type="entry name" value="ZRT (ZRT), IRT- (IRT-) LIKE PROTEIN TRANSPORTER"/>
    <property type="match status" value="1"/>
</dbReference>